<organism evidence="4 5">
    <name type="scientific">Halobellus rarus</name>
    <dbReference type="NCBI Taxonomy" id="1126237"/>
    <lineage>
        <taxon>Archaea</taxon>
        <taxon>Methanobacteriati</taxon>
        <taxon>Methanobacteriota</taxon>
        <taxon>Stenosarchaea group</taxon>
        <taxon>Halobacteria</taxon>
        <taxon>Halobacteriales</taxon>
        <taxon>Haloferacaceae</taxon>
        <taxon>Halobellus</taxon>
    </lineage>
</organism>
<dbReference type="RefSeq" id="WP_256421343.1">
    <property type="nucleotide sequence ID" value="NZ_JANHDI010000007.1"/>
</dbReference>
<gene>
    <name evidence="4" type="ORF">ACFSBX_02600</name>
</gene>
<evidence type="ECO:0000256" key="2">
    <source>
        <dbReference type="SAM" id="Phobius"/>
    </source>
</evidence>
<dbReference type="Pfam" id="PF24035">
    <property type="entry name" value="DUF7344"/>
    <property type="match status" value="1"/>
</dbReference>
<keyword evidence="2" id="KW-1133">Transmembrane helix</keyword>
<protein>
    <recommendedName>
        <fullName evidence="3">DUF7344 domain-containing protein</fullName>
    </recommendedName>
</protein>
<keyword evidence="5" id="KW-1185">Reference proteome</keyword>
<reference evidence="4 5" key="1">
    <citation type="journal article" date="2019" name="Int. J. Syst. Evol. Microbiol.">
        <title>The Global Catalogue of Microorganisms (GCM) 10K type strain sequencing project: providing services to taxonomists for standard genome sequencing and annotation.</title>
        <authorList>
            <consortium name="The Broad Institute Genomics Platform"/>
            <consortium name="The Broad Institute Genome Sequencing Center for Infectious Disease"/>
            <person name="Wu L."/>
            <person name="Ma J."/>
        </authorList>
    </citation>
    <scope>NUCLEOTIDE SEQUENCE [LARGE SCALE GENOMIC DNA]</scope>
    <source>
        <strain evidence="4 5">CGMCC 1.12121</strain>
    </source>
</reference>
<feature type="region of interest" description="Disordered" evidence="1">
    <location>
        <begin position="1"/>
        <end position="23"/>
    </location>
</feature>
<feature type="compositionally biased region" description="Polar residues" evidence="1">
    <location>
        <begin position="1"/>
        <end position="13"/>
    </location>
</feature>
<dbReference type="EMBL" id="JBHUDK010000002">
    <property type="protein sequence ID" value="MFD1597849.1"/>
    <property type="molecule type" value="Genomic_DNA"/>
</dbReference>
<proteinExistence type="predicted"/>
<evidence type="ECO:0000259" key="3">
    <source>
        <dbReference type="Pfam" id="PF24035"/>
    </source>
</evidence>
<feature type="domain" description="DUF7344" evidence="3">
    <location>
        <begin position="33"/>
        <end position="112"/>
    </location>
</feature>
<accession>A0ABD6CJ02</accession>
<dbReference type="Proteomes" id="UP001597085">
    <property type="component" value="Unassembled WGS sequence"/>
</dbReference>
<comment type="caution">
    <text evidence="4">The sequence shown here is derived from an EMBL/GenBank/DDBJ whole genome shotgun (WGS) entry which is preliminary data.</text>
</comment>
<feature type="transmembrane region" description="Helical" evidence="2">
    <location>
        <begin position="136"/>
        <end position="159"/>
    </location>
</feature>
<evidence type="ECO:0000256" key="1">
    <source>
        <dbReference type="SAM" id="MobiDB-lite"/>
    </source>
</evidence>
<name>A0ABD6CJ02_9EURY</name>
<evidence type="ECO:0000313" key="4">
    <source>
        <dbReference type="EMBL" id="MFD1597849.1"/>
    </source>
</evidence>
<keyword evidence="2" id="KW-0472">Membrane</keyword>
<evidence type="ECO:0000313" key="5">
    <source>
        <dbReference type="Proteomes" id="UP001597085"/>
    </source>
</evidence>
<keyword evidence="2" id="KW-0812">Transmembrane</keyword>
<dbReference type="AlphaFoldDB" id="A0ABD6CJ02"/>
<sequence>MAEAQTEISNTVDSDAELSSKREPNFTRDDVLEVLSNQRRRYAIHYLKRRNGEPVAVSELSDWVASWENGKEIDALTHRERKRVRNALRQFHLPKMDEYGFVEYDSQRGVIELTEAASDANFYVDSLTGRDIPWGVYYLGLSAVSVVCLLGIWAGLYPFSLVSPLHYGVFVVTALSVSSAGHVYDNYCRMRLGARNRPPEVEE</sequence>
<dbReference type="InterPro" id="IPR055768">
    <property type="entry name" value="DUF7344"/>
</dbReference>
<feature type="transmembrane region" description="Helical" evidence="2">
    <location>
        <begin position="165"/>
        <end position="184"/>
    </location>
</feature>